<evidence type="ECO:0000313" key="2">
    <source>
        <dbReference type="Proteomes" id="UP000175835"/>
    </source>
</evidence>
<gene>
    <name evidence="1" type="ORF">BWGOE11_31900</name>
</gene>
<dbReference type="PATRIC" id="fig|86662.24.peg.3282"/>
<evidence type="ECO:0000313" key="1">
    <source>
        <dbReference type="EMBL" id="OFD92446.1"/>
    </source>
</evidence>
<protein>
    <submittedName>
        <fullName evidence="1">Uncharacterized protein</fullName>
    </submittedName>
</protein>
<reference evidence="1 2" key="1">
    <citation type="submission" date="2016-05" db="EMBL/GenBank/DDBJ databases">
        <title>Bacillus thuringiensis and Bacillus weihenstephanensis as novel biocontrol agents of wilt causing Verticillium species.</title>
        <authorList>
            <person name="Hollensteiner J."/>
            <person name="Wemheuer F."/>
            <person name="Harting R."/>
            <person name="Kolarzyk A."/>
            <person name="Diaz-Valerio S."/>
            <person name="Poehlein A."/>
            <person name="Brzuszkiewicz E."/>
            <person name="Nesemann K."/>
            <person name="Braus-Stromeyer S."/>
            <person name="Braus G."/>
            <person name="Daniel R."/>
            <person name="Liesegang H."/>
        </authorList>
    </citation>
    <scope>NUCLEOTIDE SEQUENCE [LARGE SCALE GENOMIC DNA]</scope>
    <source>
        <strain evidence="1 2">GOE11</strain>
    </source>
</reference>
<dbReference type="Proteomes" id="UP000175835">
    <property type="component" value="Unassembled WGS sequence"/>
</dbReference>
<dbReference type="EMBL" id="LXLX01000034">
    <property type="protein sequence ID" value="OFD92446.1"/>
    <property type="molecule type" value="Genomic_DNA"/>
</dbReference>
<proteinExistence type="predicted"/>
<accession>A0A1E8BMC1</accession>
<organism evidence="1 2">
    <name type="scientific">Bacillus mycoides</name>
    <dbReference type="NCBI Taxonomy" id="1405"/>
    <lineage>
        <taxon>Bacteria</taxon>
        <taxon>Bacillati</taxon>
        <taxon>Bacillota</taxon>
        <taxon>Bacilli</taxon>
        <taxon>Bacillales</taxon>
        <taxon>Bacillaceae</taxon>
        <taxon>Bacillus</taxon>
        <taxon>Bacillus cereus group</taxon>
    </lineage>
</organism>
<comment type="caution">
    <text evidence="1">The sequence shown here is derived from an EMBL/GenBank/DDBJ whole genome shotgun (WGS) entry which is preliminary data.</text>
</comment>
<sequence>MNIRKNVSVFVEKNRMFNKNSRLCYIMILINHILEITPDYVESIFCFDKLKELVVGLATSSFICKIFID</sequence>
<dbReference type="AlphaFoldDB" id="A0A1E8BMC1"/>
<name>A0A1E8BMC1_BACMY</name>